<keyword evidence="4 7" id="KW-0067">ATP-binding</keyword>
<dbReference type="RefSeq" id="WP_179263975.1">
    <property type="nucleotide sequence ID" value="NZ_CP058601.1"/>
</dbReference>
<sequence length="447" mass="49399">MSEDRSLLEVDSLEKHFPMTRGVLNDEIGRVQAVDGISFEIAEGETFGIVGESGCGKSTAARTILRLEEPTGGTVRFDGRDVTGYDRAELKRFRREAQLLFQDPDSSLDPRMSVGESLAEPLIVHGMKDRERRRSIIESLLARVGLQADDIDRYPHEFSGGQKQRIGLARALVLNPRLLVADEPVSALDVSVQAEILELMADLQEEFGLSILLISHNLGVVRHICDRVGVMYLGKLVEVGPAADLFSNPKHPYTSALVSAIPSADPSQRGRRVGLEGDVPDPANPPSGCRFHTRCPEVIPPNEYDIEQETWRAILDFKQRIESGMTTDELFELVYPALAEEREGPCQLLEADVDDALRSEYELDVPLEDERIESVFASTVERLAVGDFAAARKLLDAELPTICQHSSPDLVAENGRRVSCHLIDERTVSEDPPARASDPVQVDEANE</sequence>
<evidence type="ECO:0000256" key="2">
    <source>
        <dbReference type="ARBA" id="ARBA00022448"/>
    </source>
</evidence>
<keyword evidence="3" id="KW-0547">Nucleotide-binding</keyword>
<dbReference type="GO" id="GO:0005524">
    <property type="term" value="F:ATP binding"/>
    <property type="evidence" value="ECO:0007669"/>
    <property type="project" value="UniProtKB-KW"/>
</dbReference>
<dbReference type="OrthoDB" id="18209at2157"/>
<accession>A0A7D5GJY8</accession>
<dbReference type="Pfam" id="PF08352">
    <property type="entry name" value="oligo_HPY"/>
    <property type="match status" value="1"/>
</dbReference>
<dbReference type="CDD" id="cd03257">
    <property type="entry name" value="ABC_NikE_OppD_transporters"/>
    <property type="match status" value="1"/>
</dbReference>
<evidence type="ECO:0000256" key="3">
    <source>
        <dbReference type="ARBA" id="ARBA00022741"/>
    </source>
</evidence>
<dbReference type="NCBIfam" id="TIGR01727">
    <property type="entry name" value="oligo_HPY"/>
    <property type="match status" value="1"/>
</dbReference>
<organism evidence="7 8">
    <name type="scientific">Natrinema halophilum</name>
    <dbReference type="NCBI Taxonomy" id="1699371"/>
    <lineage>
        <taxon>Archaea</taxon>
        <taxon>Methanobacteriati</taxon>
        <taxon>Methanobacteriota</taxon>
        <taxon>Stenosarchaea group</taxon>
        <taxon>Halobacteria</taxon>
        <taxon>Halobacteriales</taxon>
        <taxon>Natrialbaceae</taxon>
        <taxon>Natrinema</taxon>
    </lineage>
</organism>
<dbReference type="Gene3D" id="3.40.50.300">
    <property type="entry name" value="P-loop containing nucleotide triphosphate hydrolases"/>
    <property type="match status" value="1"/>
</dbReference>
<protein>
    <submittedName>
        <fullName evidence="7">ATP-binding cassette domain-containing protein</fullName>
    </submittedName>
</protein>
<name>A0A7D5GJY8_9EURY</name>
<reference evidence="7 8" key="1">
    <citation type="submission" date="2020-07" db="EMBL/GenBank/DDBJ databases">
        <authorList>
            <person name="Cui H."/>
        </authorList>
    </citation>
    <scope>NUCLEOTIDE SEQUENCE [LARGE SCALE GENOMIC DNA]</scope>
    <source>
        <strain evidence="7 8">YPL8</strain>
    </source>
</reference>
<dbReference type="InterPro" id="IPR050319">
    <property type="entry name" value="ABC_transp_ATP-bind"/>
</dbReference>
<dbReference type="InterPro" id="IPR003439">
    <property type="entry name" value="ABC_transporter-like_ATP-bd"/>
</dbReference>
<dbReference type="EMBL" id="CP058601">
    <property type="protein sequence ID" value="QLG50947.1"/>
    <property type="molecule type" value="Genomic_DNA"/>
</dbReference>
<feature type="compositionally biased region" description="Basic and acidic residues" evidence="5">
    <location>
        <begin position="424"/>
        <end position="433"/>
    </location>
</feature>
<evidence type="ECO:0000313" key="7">
    <source>
        <dbReference type="EMBL" id="QLG50947.1"/>
    </source>
</evidence>
<dbReference type="Proteomes" id="UP000509241">
    <property type="component" value="Chromosome"/>
</dbReference>
<dbReference type="InterPro" id="IPR017871">
    <property type="entry name" value="ABC_transporter-like_CS"/>
</dbReference>
<feature type="region of interest" description="Disordered" evidence="5">
    <location>
        <begin position="424"/>
        <end position="447"/>
    </location>
</feature>
<evidence type="ECO:0000256" key="5">
    <source>
        <dbReference type="SAM" id="MobiDB-lite"/>
    </source>
</evidence>
<gene>
    <name evidence="7" type="ORF">HYG82_19965</name>
</gene>
<dbReference type="GO" id="GO:0015833">
    <property type="term" value="P:peptide transport"/>
    <property type="evidence" value="ECO:0007669"/>
    <property type="project" value="InterPro"/>
</dbReference>
<dbReference type="PROSITE" id="PS00211">
    <property type="entry name" value="ABC_TRANSPORTER_1"/>
    <property type="match status" value="1"/>
</dbReference>
<dbReference type="SMART" id="SM00382">
    <property type="entry name" value="AAA"/>
    <property type="match status" value="1"/>
</dbReference>
<feature type="domain" description="ABC transporter" evidence="6">
    <location>
        <begin position="8"/>
        <end position="258"/>
    </location>
</feature>
<comment type="similarity">
    <text evidence="1">Belongs to the ABC transporter superfamily.</text>
</comment>
<dbReference type="PANTHER" id="PTHR43776">
    <property type="entry name" value="TRANSPORT ATP-BINDING PROTEIN"/>
    <property type="match status" value="1"/>
</dbReference>
<dbReference type="PANTHER" id="PTHR43776:SF7">
    <property type="entry name" value="D,D-DIPEPTIDE TRANSPORT ATP-BINDING PROTEIN DDPF-RELATED"/>
    <property type="match status" value="1"/>
</dbReference>
<dbReference type="GO" id="GO:0016887">
    <property type="term" value="F:ATP hydrolysis activity"/>
    <property type="evidence" value="ECO:0007669"/>
    <property type="project" value="InterPro"/>
</dbReference>
<evidence type="ECO:0000259" key="6">
    <source>
        <dbReference type="PROSITE" id="PS50893"/>
    </source>
</evidence>
<dbReference type="AlphaFoldDB" id="A0A7D5GJY8"/>
<evidence type="ECO:0000256" key="1">
    <source>
        <dbReference type="ARBA" id="ARBA00005417"/>
    </source>
</evidence>
<dbReference type="Pfam" id="PF00005">
    <property type="entry name" value="ABC_tran"/>
    <property type="match status" value="1"/>
</dbReference>
<dbReference type="FunFam" id="3.40.50.300:FF:000016">
    <property type="entry name" value="Oligopeptide ABC transporter ATP-binding component"/>
    <property type="match status" value="1"/>
</dbReference>
<dbReference type="GeneID" id="56035618"/>
<keyword evidence="2" id="KW-0813">Transport</keyword>
<evidence type="ECO:0000313" key="8">
    <source>
        <dbReference type="Proteomes" id="UP000509241"/>
    </source>
</evidence>
<proteinExistence type="inferred from homology"/>
<evidence type="ECO:0000256" key="4">
    <source>
        <dbReference type="ARBA" id="ARBA00022840"/>
    </source>
</evidence>
<feature type="region of interest" description="Disordered" evidence="5">
    <location>
        <begin position="264"/>
        <end position="287"/>
    </location>
</feature>
<dbReference type="GO" id="GO:0055085">
    <property type="term" value="P:transmembrane transport"/>
    <property type="evidence" value="ECO:0007669"/>
    <property type="project" value="UniProtKB-ARBA"/>
</dbReference>
<dbReference type="KEGG" id="haly:HYG82_19965"/>
<keyword evidence="8" id="KW-1185">Reference proteome</keyword>
<dbReference type="PROSITE" id="PS50893">
    <property type="entry name" value="ABC_TRANSPORTER_2"/>
    <property type="match status" value="1"/>
</dbReference>
<dbReference type="SUPFAM" id="SSF52540">
    <property type="entry name" value="P-loop containing nucleoside triphosphate hydrolases"/>
    <property type="match status" value="1"/>
</dbReference>
<dbReference type="InterPro" id="IPR003593">
    <property type="entry name" value="AAA+_ATPase"/>
</dbReference>
<dbReference type="InterPro" id="IPR013563">
    <property type="entry name" value="Oligopep_ABC_C"/>
</dbReference>
<dbReference type="InterPro" id="IPR027417">
    <property type="entry name" value="P-loop_NTPase"/>
</dbReference>